<proteinExistence type="predicted"/>
<dbReference type="InterPro" id="IPR005590">
    <property type="entry name" value="DUF333"/>
</dbReference>
<dbReference type="Proteomes" id="UP000246744">
    <property type="component" value="Unassembled WGS sequence"/>
</dbReference>
<dbReference type="OrthoDB" id="7065744at2"/>
<dbReference type="PANTHER" id="PTHR38008">
    <property type="entry name" value="HEMOLYSIN-RELATED"/>
    <property type="match status" value="1"/>
</dbReference>
<name>A0A317Q4T3_9ENTR</name>
<reference evidence="2 3" key="1">
    <citation type="submission" date="2018-05" db="EMBL/GenBank/DDBJ databases">
        <title>Genomic Encyclopedia of Type Strains, Phase IV (KMG-IV): sequencing the most valuable type-strain genomes for metagenomic binning, comparative biology and taxonomic classification.</title>
        <authorList>
            <person name="Goeker M."/>
        </authorList>
    </citation>
    <scope>NUCLEOTIDE SEQUENCE [LARGE SCALE GENOMIC DNA]</scope>
    <source>
        <strain evidence="2 3">DSM 19579</strain>
    </source>
</reference>
<dbReference type="PANTHER" id="PTHR38008:SF1">
    <property type="entry name" value="DUF333 DOMAIN-CONTAINING PROTEIN"/>
    <property type="match status" value="1"/>
</dbReference>
<comment type="caution">
    <text evidence="2">The sequence shown here is derived from an EMBL/GenBank/DDBJ whole genome shotgun (WGS) entry which is preliminary data.</text>
</comment>
<feature type="signal peptide" evidence="1">
    <location>
        <begin position="1"/>
        <end position="20"/>
    </location>
</feature>
<dbReference type="EMBL" id="QGTS01000003">
    <property type="protein sequence ID" value="PWW10775.1"/>
    <property type="molecule type" value="Genomic_DNA"/>
</dbReference>
<evidence type="ECO:0000313" key="3">
    <source>
        <dbReference type="Proteomes" id="UP000246744"/>
    </source>
</evidence>
<organism evidence="2 3">
    <name type="scientific">Mangrovibacter plantisponsor</name>
    <dbReference type="NCBI Taxonomy" id="451513"/>
    <lineage>
        <taxon>Bacteria</taxon>
        <taxon>Pseudomonadati</taxon>
        <taxon>Pseudomonadota</taxon>
        <taxon>Gammaproteobacteria</taxon>
        <taxon>Enterobacterales</taxon>
        <taxon>Enterobacteriaceae</taxon>
        <taxon>Mangrovibacter</taxon>
    </lineage>
</organism>
<feature type="chain" id="PRO_5016256789" evidence="1">
    <location>
        <begin position="21"/>
        <end position="91"/>
    </location>
</feature>
<keyword evidence="3" id="KW-1185">Reference proteome</keyword>
<evidence type="ECO:0000313" key="2">
    <source>
        <dbReference type="EMBL" id="PWW10775.1"/>
    </source>
</evidence>
<sequence>MKAGFIVAAGVALLFLTACSSNEPVQQATAAHTRSPLESVMSGTGQANCAMVGGMVLAARQLDGSMIGTCALPNGKRCNENALAAGNCGTY</sequence>
<accession>A0A317Q4T3</accession>
<dbReference type="Pfam" id="PF03891">
    <property type="entry name" value="DUF333"/>
    <property type="match status" value="1"/>
</dbReference>
<gene>
    <name evidence="2" type="ORF">DES37_103152</name>
</gene>
<protein>
    <submittedName>
        <fullName evidence="2">Putative hemolysin</fullName>
    </submittedName>
</protein>
<dbReference type="RefSeq" id="WP_036112929.1">
    <property type="nucleotide sequence ID" value="NZ_QGTS01000003.1"/>
</dbReference>
<evidence type="ECO:0000256" key="1">
    <source>
        <dbReference type="SAM" id="SignalP"/>
    </source>
</evidence>
<keyword evidence="1" id="KW-0732">Signal</keyword>
<dbReference type="PROSITE" id="PS51257">
    <property type="entry name" value="PROKAR_LIPOPROTEIN"/>
    <property type="match status" value="1"/>
</dbReference>
<dbReference type="AlphaFoldDB" id="A0A317Q4T3"/>